<reference evidence="1" key="1">
    <citation type="journal article" date="2023" name="Mol. Phylogenet. Evol.">
        <title>Genome-scale phylogeny and comparative genomics of the fungal order Sordariales.</title>
        <authorList>
            <person name="Hensen N."/>
            <person name="Bonometti L."/>
            <person name="Westerberg I."/>
            <person name="Brannstrom I.O."/>
            <person name="Guillou S."/>
            <person name="Cros-Aarteil S."/>
            <person name="Calhoun S."/>
            <person name="Haridas S."/>
            <person name="Kuo A."/>
            <person name="Mondo S."/>
            <person name="Pangilinan J."/>
            <person name="Riley R."/>
            <person name="LaButti K."/>
            <person name="Andreopoulos B."/>
            <person name="Lipzen A."/>
            <person name="Chen C."/>
            <person name="Yan M."/>
            <person name="Daum C."/>
            <person name="Ng V."/>
            <person name="Clum A."/>
            <person name="Steindorff A."/>
            <person name="Ohm R.A."/>
            <person name="Martin F."/>
            <person name="Silar P."/>
            <person name="Natvig D.O."/>
            <person name="Lalanne C."/>
            <person name="Gautier V."/>
            <person name="Ament-Velasquez S.L."/>
            <person name="Kruys A."/>
            <person name="Hutchinson M.I."/>
            <person name="Powell A.J."/>
            <person name="Barry K."/>
            <person name="Miller A.N."/>
            <person name="Grigoriev I.V."/>
            <person name="Debuchy R."/>
            <person name="Gladieux P."/>
            <person name="Hiltunen Thoren M."/>
            <person name="Johannesson H."/>
        </authorList>
    </citation>
    <scope>NUCLEOTIDE SEQUENCE</scope>
    <source>
        <strain evidence="1">CBS 731.68</strain>
    </source>
</reference>
<protein>
    <submittedName>
        <fullName evidence="1">Uncharacterized protein</fullName>
    </submittedName>
</protein>
<comment type="caution">
    <text evidence="1">The sequence shown here is derived from an EMBL/GenBank/DDBJ whole genome shotgun (WGS) entry which is preliminary data.</text>
</comment>
<name>A0AAN6TWH6_9PEZI</name>
<dbReference type="RefSeq" id="XP_062645754.1">
    <property type="nucleotide sequence ID" value="XM_062785735.1"/>
</dbReference>
<dbReference type="EMBL" id="MU853232">
    <property type="protein sequence ID" value="KAK4121983.1"/>
    <property type="molecule type" value="Genomic_DNA"/>
</dbReference>
<dbReference type="GeneID" id="87822501"/>
<evidence type="ECO:0000313" key="2">
    <source>
        <dbReference type="Proteomes" id="UP001302602"/>
    </source>
</evidence>
<sequence>MGVATGVVKTGVAARRRFSRTKATRHQLRHLRHRVQLLYDVAKMVSWTRLQGPVDDSHRSCAQFLGSRLPFPIAVRLTNESGKAPNRRPVFRELPDLLIGRGHRFKRDVQLRQHPRTLSFNLSPAEVCLLELDSLFLLLMSFPAIPSLRLKECTALLHIPYRHWEDQNGNVS</sequence>
<dbReference type="AlphaFoldDB" id="A0AAN6TWH6"/>
<accession>A0AAN6TWH6</accession>
<organism evidence="1 2">
    <name type="scientific">Parathielavia appendiculata</name>
    <dbReference type="NCBI Taxonomy" id="2587402"/>
    <lineage>
        <taxon>Eukaryota</taxon>
        <taxon>Fungi</taxon>
        <taxon>Dikarya</taxon>
        <taxon>Ascomycota</taxon>
        <taxon>Pezizomycotina</taxon>
        <taxon>Sordariomycetes</taxon>
        <taxon>Sordariomycetidae</taxon>
        <taxon>Sordariales</taxon>
        <taxon>Chaetomiaceae</taxon>
        <taxon>Parathielavia</taxon>
    </lineage>
</organism>
<reference evidence="1" key="2">
    <citation type="submission" date="2023-05" db="EMBL/GenBank/DDBJ databases">
        <authorList>
            <consortium name="Lawrence Berkeley National Laboratory"/>
            <person name="Steindorff A."/>
            <person name="Hensen N."/>
            <person name="Bonometti L."/>
            <person name="Westerberg I."/>
            <person name="Brannstrom I.O."/>
            <person name="Guillou S."/>
            <person name="Cros-Aarteil S."/>
            <person name="Calhoun S."/>
            <person name="Haridas S."/>
            <person name="Kuo A."/>
            <person name="Mondo S."/>
            <person name="Pangilinan J."/>
            <person name="Riley R."/>
            <person name="Labutti K."/>
            <person name="Andreopoulos B."/>
            <person name="Lipzen A."/>
            <person name="Chen C."/>
            <person name="Yanf M."/>
            <person name="Daum C."/>
            <person name="Ng V."/>
            <person name="Clum A."/>
            <person name="Ohm R."/>
            <person name="Martin F."/>
            <person name="Silar P."/>
            <person name="Natvig D."/>
            <person name="Lalanne C."/>
            <person name="Gautier V."/>
            <person name="Ament-Velasquez S.L."/>
            <person name="Kruys A."/>
            <person name="Hutchinson M.I."/>
            <person name="Powell A.J."/>
            <person name="Barry K."/>
            <person name="Miller A.N."/>
            <person name="Grigoriev I.V."/>
            <person name="Debuchy R."/>
            <person name="Gladieux P."/>
            <person name="Thoren M.H."/>
            <person name="Johannesson H."/>
        </authorList>
    </citation>
    <scope>NUCLEOTIDE SEQUENCE</scope>
    <source>
        <strain evidence="1">CBS 731.68</strain>
    </source>
</reference>
<dbReference type="Proteomes" id="UP001302602">
    <property type="component" value="Unassembled WGS sequence"/>
</dbReference>
<gene>
    <name evidence="1" type="ORF">N657DRAFT_102641</name>
</gene>
<keyword evidence="2" id="KW-1185">Reference proteome</keyword>
<proteinExistence type="predicted"/>
<evidence type="ECO:0000313" key="1">
    <source>
        <dbReference type="EMBL" id="KAK4121983.1"/>
    </source>
</evidence>